<comment type="caution">
    <text evidence="10">The sequence shown here is derived from an EMBL/GenBank/DDBJ whole genome shotgun (WGS) entry which is preliminary data.</text>
</comment>
<keyword evidence="3" id="KW-0964">Secreted</keyword>
<dbReference type="PRINTS" id="PR01488">
    <property type="entry name" value="RTXTOXINA"/>
</dbReference>
<evidence type="ECO:0000256" key="7">
    <source>
        <dbReference type="ARBA" id="ARBA00023136"/>
    </source>
</evidence>
<dbReference type="PROSITE" id="PS00330">
    <property type="entry name" value="HEMOLYSIN_CALCIUM"/>
    <property type="match status" value="4"/>
</dbReference>
<dbReference type="GO" id="GO:0005509">
    <property type="term" value="F:calcium ion binding"/>
    <property type="evidence" value="ECO:0007669"/>
    <property type="project" value="InterPro"/>
</dbReference>
<reference evidence="10 11" key="1">
    <citation type="journal article" date="2012" name="J. Bacteriol.">
        <title>Draft Genome Sequence of Oceaniovalibus guishaninsula JLT2003T.</title>
        <authorList>
            <person name="Tang K."/>
            <person name="Liu K."/>
            <person name="Jiao N."/>
        </authorList>
    </citation>
    <scope>NUCLEOTIDE SEQUENCE [LARGE SCALE GENOMIC DNA]</scope>
    <source>
        <strain evidence="10 11">JLT2003</strain>
    </source>
</reference>
<keyword evidence="5" id="KW-0677">Repeat</keyword>
<evidence type="ECO:0000259" key="9">
    <source>
        <dbReference type="Pfam" id="PF00188"/>
    </source>
</evidence>
<gene>
    <name evidence="10" type="ORF">OCGS_1361</name>
</gene>
<evidence type="ECO:0000256" key="4">
    <source>
        <dbReference type="ARBA" id="ARBA00022656"/>
    </source>
</evidence>
<dbReference type="Gene3D" id="2.150.10.10">
    <property type="entry name" value="Serralysin-like metalloprotease, C-terminal"/>
    <property type="match status" value="4"/>
</dbReference>
<dbReference type="PANTHER" id="PTHR38340">
    <property type="entry name" value="S-LAYER PROTEIN"/>
    <property type="match status" value="1"/>
</dbReference>
<dbReference type="STRING" id="1231392.OCGS_1361"/>
<evidence type="ECO:0000256" key="3">
    <source>
        <dbReference type="ARBA" id="ARBA00022525"/>
    </source>
</evidence>
<dbReference type="Pfam" id="PF00353">
    <property type="entry name" value="HemolysinCabind"/>
    <property type="match status" value="6"/>
</dbReference>
<dbReference type="InterPro" id="IPR014044">
    <property type="entry name" value="CAP_dom"/>
</dbReference>
<dbReference type="EMBL" id="AMGO01000021">
    <property type="protein sequence ID" value="EKE44523.1"/>
    <property type="molecule type" value="Genomic_DNA"/>
</dbReference>
<dbReference type="eggNOG" id="COG2340">
    <property type="taxonomic scope" value="Bacteria"/>
</dbReference>
<dbReference type="CDD" id="cd05379">
    <property type="entry name" value="CAP_bacterial"/>
    <property type="match status" value="1"/>
</dbReference>
<sequence>MAAATEFEHYMLGLVNAARAEHGLGALKMELNLNLSADRHSDWVLETDTFSHTGVEGTKATERIEAAGFDLSGGWATGENLAIQSLNDDGSWFDEIDDMFDSLMKSPGHRANILSDKYTHVGIGIDDGAFAFDKFNTRDSLMVTQNFGMTHGTVDLDLLGGDKADRLTGGTGDDHLRGAGGDDLLDGRGGNDTIDGGKGTDTAVIGADWDPARIAHLSDGGVRIRSDAGTDVFYSVERFRFADRVVTADGLQSGAEAPPAPDDGQRIKGTGRSDTLKGGDGDDWIDGGKRHDTIAGGGGDDTITGGLGRDKVNMGDGDDLYLDHGQGGRLGQDIVRGGAGDDTIKGRGGNDRFFGGTGDDAIYGGAGNDTIRGGSGDDFIKGGTGRDRVLMGGGNDFYQDSGQNGFRGRDVVRAGSGNDTIEGGGGNDRFFGQRGDDSISGGRMHDVLKGGSGDDTIYGGSGNDTMVGGTGHDTFVFDAKAQNDVIRDFDLAEDRLHLNDDLWRGQMDAQDVVDRYASQTRDGVLFDFGGGNTLMLDDVTGLDRLADAIDIV</sequence>
<keyword evidence="11" id="KW-1185">Reference proteome</keyword>
<dbReference type="eggNOG" id="COG2931">
    <property type="taxonomic scope" value="Bacteria"/>
</dbReference>
<dbReference type="Pfam" id="PF00188">
    <property type="entry name" value="CAP"/>
    <property type="match status" value="1"/>
</dbReference>
<feature type="region of interest" description="Disordered" evidence="8">
    <location>
        <begin position="250"/>
        <end position="306"/>
    </location>
</feature>
<keyword evidence="7" id="KW-0472">Membrane</keyword>
<keyword evidence="6" id="KW-0843">Virulence</keyword>
<evidence type="ECO:0000256" key="1">
    <source>
        <dbReference type="ARBA" id="ARBA00004370"/>
    </source>
</evidence>
<protein>
    <submittedName>
        <fullName evidence="10">Type I secretion target repeat protein</fullName>
    </submittedName>
</protein>
<dbReference type="InterPro" id="IPR011049">
    <property type="entry name" value="Serralysin-like_metalloprot_C"/>
</dbReference>
<dbReference type="RefSeq" id="WP_007426513.1">
    <property type="nucleotide sequence ID" value="NZ_AMGO01000021.1"/>
</dbReference>
<dbReference type="Gene3D" id="3.40.33.10">
    <property type="entry name" value="CAP"/>
    <property type="match status" value="1"/>
</dbReference>
<dbReference type="InterPro" id="IPR050557">
    <property type="entry name" value="RTX_toxin/Mannuronan_C5-epim"/>
</dbReference>
<dbReference type="InterPro" id="IPR003995">
    <property type="entry name" value="RTX_toxin_determinant-A"/>
</dbReference>
<evidence type="ECO:0000256" key="2">
    <source>
        <dbReference type="ARBA" id="ARBA00004613"/>
    </source>
</evidence>
<dbReference type="PRINTS" id="PR00313">
    <property type="entry name" value="CABNDNGRPT"/>
</dbReference>
<name>K2HAG9_9RHOB</name>
<evidence type="ECO:0000313" key="11">
    <source>
        <dbReference type="Proteomes" id="UP000006765"/>
    </source>
</evidence>
<dbReference type="SUPFAM" id="SSF55797">
    <property type="entry name" value="PR-1-like"/>
    <property type="match status" value="1"/>
</dbReference>
<dbReference type="PANTHER" id="PTHR38340:SF1">
    <property type="entry name" value="S-LAYER PROTEIN"/>
    <property type="match status" value="1"/>
</dbReference>
<comment type="subcellular location">
    <subcellularLocation>
        <location evidence="1">Membrane</location>
    </subcellularLocation>
    <subcellularLocation>
        <location evidence="2">Secreted</location>
    </subcellularLocation>
</comment>
<evidence type="ECO:0000256" key="8">
    <source>
        <dbReference type="SAM" id="MobiDB-lite"/>
    </source>
</evidence>
<dbReference type="AlphaFoldDB" id="K2HAG9"/>
<dbReference type="InterPro" id="IPR001343">
    <property type="entry name" value="Hemolysn_Ca-bd"/>
</dbReference>
<dbReference type="GO" id="GO:0016020">
    <property type="term" value="C:membrane"/>
    <property type="evidence" value="ECO:0007669"/>
    <property type="project" value="UniProtKB-SubCell"/>
</dbReference>
<proteinExistence type="predicted"/>
<evidence type="ECO:0000256" key="6">
    <source>
        <dbReference type="ARBA" id="ARBA00023026"/>
    </source>
</evidence>
<dbReference type="GO" id="GO:0005576">
    <property type="term" value="C:extracellular region"/>
    <property type="evidence" value="ECO:0007669"/>
    <property type="project" value="UniProtKB-SubCell"/>
</dbReference>
<organism evidence="10 11">
    <name type="scientific">Oceaniovalibus guishaninsula JLT2003</name>
    <dbReference type="NCBI Taxonomy" id="1231392"/>
    <lineage>
        <taxon>Bacteria</taxon>
        <taxon>Pseudomonadati</taxon>
        <taxon>Pseudomonadota</taxon>
        <taxon>Alphaproteobacteria</taxon>
        <taxon>Rhodobacterales</taxon>
        <taxon>Roseobacteraceae</taxon>
        <taxon>Oceaniovalibus</taxon>
    </lineage>
</organism>
<feature type="region of interest" description="Disordered" evidence="8">
    <location>
        <begin position="169"/>
        <end position="199"/>
    </location>
</feature>
<feature type="compositionally biased region" description="Basic and acidic residues" evidence="8">
    <location>
        <begin position="274"/>
        <end position="293"/>
    </location>
</feature>
<dbReference type="InterPro" id="IPR018511">
    <property type="entry name" value="Hemolysin-typ_Ca-bd_CS"/>
</dbReference>
<accession>K2HAG9</accession>
<dbReference type="OrthoDB" id="419320at2"/>
<keyword evidence="4" id="KW-0800">Toxin</keyword>
<dbReference type="SUPFAM" id="SSF51120">
    <property type="entry name" value="beta-Roll"/>
    <property type="match status" value="3"/>
</dbReference>
<dbReference type="InterPro" id="IPR035940">
    <property type="entry name" value="CAP_sf"/>
</dbReference>
<evidence type="ECO:0000256" key="5">
    <source>
        <dbReference type="ARBA" id="ARBA00022737"/>
    </source>
</evidence>
<dbReference type="Proteomes" id="UP000006765">
    <property type="component" value="Unassembled WGS sequence"/>
</dbReference>
<dbReference type="GO" id="GO:0090729">
    <property type="term" value="F:toxin activity"/>
    <property type="evidence" value="ECO:0007669"/>
    <property type="project" value="UniProtKB-KW"/>
</dbReference>
<feature type="domain" description="SCP" evidence="9">
    <location>
        <begin position="12"/>
        <end position="126"/>
    </location>
</feature>
<evidence type="ECO:0000313" key="10">
    <source>
        <dbReference type="EMBL" id="EKE44523.1"/>
    </source>
</evidence>